<dbReference type="STRING" id="1921803.NIES593_20335"/>
<dbReference type="GO" id="GO:0016020">
    <property type="term" value="C:membrane"/>
    <property type="evidence" value="ECO:0007669"/>
    <property type="project" value="UniProtKB-SubCell"/>
</dbReference>
<protein>
    <recommendedName>
        <fullName evidence="6">Fatty acid hydroxylase domain-containing protein</fullName>
    </recommendedName>
</protein>
<dbReference type="GO" id="GO:0008610">
    <property type="term" value="P:lipid biosynthetic process"/>
    <property type="evidence" value="ECO:0007669"/>
    <property type="project" value="InterPro"/>
</dbReference>
<feature type="transmembrane region" description="Helical" evidence="5">
    <location>
        <begin position="63"/>
        <end position="83"/>
    </location>
</feature>
<evidence type="ECO:0000256" key="3">
    <source>
        <dbReference type="ARBA" id="ARBA00022989"/>
    </source>
</evidence>
<name>A0A1U7H934_9CYAN</name>
<sequence length="265" mass="31604">MELVDGLLSSISDTLVHTGTAYFRYTIFCFLLFWAILEQRLTHFRIQPRRRTKVKVIFREIEYSFSTLVVIGTVGWILDRLVFHSRYGLFYDNAYTNISDYGWGYFVLSVFLMLVFDDTYFYWAHRFLHHPKLFHRVHKIHHYSVDPNPFTTYSFHPLEAAILFLGQMITLSIIPVHDLAVSIWALLTLLNGIVIHLGYEIYPQWFTKSWLTNWKTPCTHHNMHHEKFNGNYALIFTWWDKLMGTEIPDYKARLEAVQRRKLVSK</sequence>
<dbReference type="Pfam" id="PF04116">
    <property type="entry name" value="FA_hydroxylase"/>
    <property type="match status" value="1"/>
</dbReference>
<evidence type="ECO:0000256" key="5">
    <source>
        <dbReference type="SAM" id="Phobius"/>
    </source>
</evidence>
<gene>
    <name evidence="7" type="ORF">NIES593_20335</name>
</gene>
<comment type="caution">
    <text evidence="7">The sequence shown here is derived from an EMBL/GenBank/DDBJ whole genome shotgun (WGS) entry which is preliminary data.</text>
</comment>
<accession>A0A1U7H934</accession>
<organism evidence="7 8">
    <name type="scientific">Hydrococcus rivularis NIES-593</name>
    <dbReference type="NCBI Taxonomy" id="1921803"/>
    <lineage>
        <taxon>Bacteria</taxon>
        <taxon>Bacillati</taxon>
        <taxon>Cyanobacteriota</taxon>
        <taxon>Cyanophyceae</taxon>
        <taxon>Pleurocapsales</taxon>
        <taxon>Hydrococcaceae</taxon>
        <taxon>Hydrococcus</taxon>
    </lineage>
</organism>
<dbReference type="GO" id="GO:0005506">
    <property type="term" value="F:iron ion binding"/>
    <property type="evidence" value="ECO:0007669"/>
    <property type="project" value="InterPro"/>
</dbReference>
<reference evidence="7 8" key="1">
    <citation type="submission" date="2016-11" db="EMBL/GenBank/DDBJ databases">
        <title>Draft Genome Sequences of Nine Cyanobacterial Strains from Diverse Habitats.</title>
        <authorList>
            <person name="Zhu T."/>
            <person name="Hou S."/>
            <person name="Lu X."/>
            <person name="Hess W.R."/>
        </authorList>
    </citation>
    <scope>NUCLEOTIDE SEQUENCE [LARGE SCALE GENOMIC DNA]</scope>
    <source>
        <strain evidence="7 8">NIES-593</strain>
    </source>
</reference>
<dbReference type="GO" id="GO:0016491">
    <property type="term" value="F:oxidoreductase activity"/>
    <property type="evidence" value="ECO:0007669"/>
    <property type="project" value="InterPro"/>
</dbReference>
<dbReference type="Proteomes" id="UP000186868">
    <property type="component" value="Unassembled WGS sequence"/>
</dbReference>
<feature type="transmembrane region" description="Helical" evidence="5">
    <location>
        <begin position="103"/>
        <end position="123"/>
    </location>
</feature>
<dbReference type="RefSeq" id="WP_073601328.1">
    <property type="nucleotide sequence ID" value="NZ_MRCB01000036.1"/>
</dbReference>
<comment type="subcellular location">
    <subcellularLocation>
        <location evidence="1">Membrane</location>
    </subcellularLocation>
</comment>
<dbReference type="EMBL" id="MRCB01000036">
    <property type="protein sequence ID" value="OKH19888.1"/>
    <property type="molecule type" value="Genomic_DNA"/>
</dbReference>
<dbReference type="PANTHER" id="PTHR11863">
    <property type="entry name" value="STEROL DESATURASE"/>
    <property type="match status" value="1"/>
</dbReference>
<evidence type="ECO:0000259" key="6">
    <source>
        <dbReference type="Pfam" id="PF04116"/>
    </source>
</evidence>
<evidence type="ECO:0000256" key="2">
    <source>
        <dbReference type="ARBA" id="ARBA00022692"/>
    </source>
</evidence>
<evidence type="ECO:0000313" key="8">
    <source>
        <dbReference type="Proteomes" id="UP000186868"/>
    </source>
</evidence>
<evidence type="ECO:0000256" key="1">
    <source>
        <dbReference type="ARBA" id="ARBA00004370"/>
    </source>
</evidence>
<dbReference type="AlphaFoldDB" id="A0A1U7H934"/>
<dbReference type="InterPro" id="IPR050307">
    <property type="entry name" value="Sterol_Desaturase_Related"/>
</dbReference>
<feature type="transmembrane region" description="Helical" evidence="5">
    <location>
        <begin position="22"/>
        <end position="42"/>
    </location>
</feature>
<keyword evidence="8" id="KW-1185">Reference proteome</keyword>
<keyword evidence="3 5" id="KW-1133">Transmembrane helix</keyword>
<keyword evidence="4 5" id="KW-0472">Membrane</keyword>
<feature type="transmembrane region" description="Helical" evidence="5">
    <location>
        <begin position="158"/>
        <end position="177"/>
    </location>
</feature>
<dbReference type="InterPro" id="IPR006694">
    <property type="entry name" value="Fatty_acid_hydroxylase"/>
</dbReference>
<evidence type="ECO:0000313" key="7">
    <source>
        <dbReference type="EMBL" id="OKH19888.1"/>
    </source>
</evidence>
<keyword evidence="2 5" id="KW-0812">Transmembrane</keyword>
<feature type="transmembrane region" description="Helical" evidence="5">
    <location>
        <begin position="183"/>
        <end position="202"/>
    </location>
</feature>
<proteinExistence type="predicted"/>
<evidence type="ECO:0000256" key="4">
    <source>
        <dbReference type="ARBA" id="ARBA00023136"/>
    </source>
</evidence>
<feature type="domain" description="Fatty acid hydroxylase" evidence="6">
    <location>
        <begin position="111"/>
        <end position="245"/>
    </location>
</feature>
<dbReference type="OrthoDB" id="9770329at2"/>